<evidence type="ECO:0000256" key="5">
    <source>
        <dbReference type="ARBA" id="ARBA00022967"/>
    </source>
</evidence>
<evidence type="ECO:0000313" key="9">
    <source>
        <dbReference type="Proteomes" id="UP000249566"/>
    </source>
</evidence>
<name>A0AAX2IUV1_LEGPN</name>
<keyword evidence="4" id="KW-0067">ATP-binding</keyword>
<dbReference type="GO" id="GO:0022857">
    <property type="term" value="F:transmembrane transporter activity"/>
    <property type="evidence" value="ECO:0007669"/>
    <property type="project" value="InterPro"/>
</dbReference>
<dbReference type="InterPro" id="IPR003439">
    <property type="entry name" value="ABC_transporter-like_ATP-bd"/>
</dbReference>
<dbReference type="EC" id="3.6.3.41" evidence="8"/>
<dbReference type="EMBL" id="LS483412">
    <property type="protein sequence ID" value="SQG89716.1"/>
    <property type="molecule type" value="Genomic_DNA"/>
</dbReference>
<evidence type="ECO:0000256" key="6">
    <source>
        <dbReference type="ARBA" id="ARBA00023136"/>
    </source>
</evidence>
<keyword evidence="1" id="KW-0813">Transport</keyword>
<keyword evidence="3" id="KW-0201">Cytochrome c-type biogenesis</keyword>
<organism evidence="8 9">
    <name type="scientific">Legionella pneumophila subsp. pascullei</name>
    <dbReference type="NCBI Taxonomy" id="91890"/>
    <lineage>
        <taxon>Bacteria</taxon>
        <taxon>Pseudomonadati</taxon>
        <taxon>Pseudomonadota</taxon>
        <taxon>Gammaproteobacteria</taxon>
        <taxon>Legionellales</taxon>
        <taxon>Legionellaceae</taxon>
        <taxon>Legionella</taxon>
    </lineage>
</organism>
<dbReference type="Proteomes" id="UP000249566">
    <property type="component" value="Chromosome 1"/>
</dbReference>
<evidence type="ECO:0000256" key="1">
    <source>
        <dbReference type="ARBA" id="ARBA00022448"/>
    </source>
</evidence>
<evidence type="ECO:0000259" key="7">
    <source>
        <dbReference type="PROSITE" id="PS50893"/>
    </source>
</evidence>
<dbReference type="AlphaFoldDB" id="A0AAX2IUV1"/>
<accession>A0AAX2IUV1</accession>
<dbReference type="InterPro" id="IPR003593">
    <property type="entry name" value="AAA+_ATPase"/>
</dbReference>
<gene>
    <name evidence="8" type="primary">ccmA_2</name>
    <name evidence="8" type="ORF">NCTC12272_00900</name>
</gene>
<evidence type="ECO:0000313" key="8">
    <source>
        <dbReference type="EMBL" id="SQG89716.1"/>
    </source>
</evidence>
<dbReference type="Pfam" id="PF00005">
    <property type="entry name" value="ABC_tran"/>
    <property type="match status" value="1"/>
</dbReference>
<dbReference type="SMART" id="SM00382">
    <property type="entry name" value="AAA"/>
    <property type="match status" value="1"/>
</dbReference>
<dbReference type="Gene3D" id="3.40.50.300">
    <property type="entry name" value="P-loop containing nucleotide triphosphate hydrolases"/>
    <property type="match status" value="1"/>
</dbReference>
<dbReference type="PANTHER" id="PTHR43499:SF1">
    <property type="entry name" value="ABC TRANSPORTER I FAMILY MEMBER 1"/>
    <property type="match status" value="1"/>
</dbReference>
<dbReference type="NCBIfam" id="TIGR01189">
    <property type="entry name" value="ccmA"/>
    <property type="match status" value="1"/>
</dbReference>
<dbReference type="GO" id="GO:0017004">
    <property type="term" value="P:cytochrome complex assembly"/>
    <property type="evidence" value="ECO:0007669"/>
    <property type="project" value="UniProtKB-KW"/>
</dbReference>
<keyword evidence="8" id="KW-0378">Hydrolase</keyword>
<dbReference type="NCBIfam" id="NF010062">
    <property type="entry name" value="PRK13540.1"/>
    <property type="match status" value="1"/>
</dbReference>
<evidence type="ECO:0000256" key="2">
    <source>
        <dbReference type="ARBA" id="ARBA00022741"/>
    </source>
</evidence>
<protein>
    <submittedName>
        <fullName evidence="8">Heme exporter protein CcmA</fullName>
        <ecNumber evidence="8">3.6.3.41</ecNumber>
    </submittedName>
</protein>
<dbReference type="InterPro" id="IPR005895">
    <property type="entry name" value="ABC_transptr_haem_export_CcmA"/>
</dbReference>
<dbReference type="GO" id="GO:0016887">
    <property type="term" value="F:ATP hydrolysis activity"/>
    <property type="evidence" value="ECO:0007669"/>
    <property type="project" value="InterPro"/>
</dbReference>
<reference evidence="8 9" key="1">
    <citation type="submission" date="2018-06" db="EMBL/GenBank/DDBJ databases">
        <authorList>
            <consortium name="Pathogen Informatics"/>
            <person name="Doyle S."/>
        </authorList>
    </citation>
    <scope>NUCLEOTIDE SEQUENCE [LARGE SCALE GENOMIC DNA]</scope>
    <source>
        <strain evidence="8 9">NCTC12272</strain>
    </source>
</reference>
<evidence type="ECO:0000256" key="4">
    <source>
        <dbReference type="ARBA" id="ARBA00022840"/>
    </source>
</evidence>
<dbReference type="PANTHER" id="PTHR43499">
    <property type="entry name" value="ABC TRANSPORTER I FAMILY MEMBER 1"/>
    <property type="match status" value="1"/>
</dbReference>
<keyword evidence="5" id="KW-1278">Translocase</keyword>
<keyword evidence="6" id="KW-0472">Membrane</keyword>
<proteinExistence type="predicted"/>
<dbReference type="GO" id="GO:0005524">
    <property type="term" value="F:ATP binding"/>
    <property type="evidence" value="ECO:0007669"/>
    <property type="project" value="UniProtKB-KW"/>
</dbReference>
<dbReference type="PROSITE" id="PS50893">
    <property type="entry name" value="ABC_TRANSPORTER_2"/>
    <property type="match status" value="1"/>
</dbReference>
<dbReference type="SUPFAM" id="SSF52540">
    <property type="entry name" value="P-loop containing nucleoside triphosphate hydrolases"/>
    <property type="match status" value="1"/>
</dbReference>
<feature type="domain" description="ABC transporter" evidence="7">
    <location>
        <begin position="41"/>
        <end position="239"/>
    </location>
</feature>
<sequence>MAIIHSLRKQKLNNFSRRHWGFFLCPVIVSRVYLKIKCFMLDVIELDFDYHDQPLLQQISFHLPAGGLLHLKGSNGAGKTTLLKLIAGLLNPEKGEILFERQSIKKDLCTYQKQLCFVGHRSGINPYLTLRENCLFDINYSPYASSIPELCRLFNLEHLIDHPCGLLSSGQKRQVALLRLWMSKAKLWLLDEPLVALDELSLVTIITKVQEHREKGGAVLLTSHQDLPLNKADYEEYHL</sequence>
<keyword evidence="2" id="KW-0547">Nucleotide-binding</keyword>
<evidence type="ECO:0000256" key="3">
    <source>
        <dbReference type="ARBA" id="ARBA00022748"/>
    </source>
</evidence>
<dbReference type="InterPro" id="IPR027417">
    <property type="entry name" value="P-loop_NTPase"/>
</dbReference>